<dbReference type="InterPro" id="IPR013087">
    <property type="entry name" value="Znf_C2H2_type"/>
</dbReference>
<dbReference type="Gene3D" id="3.30.710.10">
    <property type="entry name" value="Potassium Channel Kv1.1, Chain A"/>
    <property type="match status" value="1"/>
</dbReference>
<dbReference type="InterPro" id="IPR000210">
    <property type="entry name" value="BTB/POZ_dom"/>
</dbReference>
<dbReference type="InterPro" id="IPR050457">
    <property type="entry name" value="ZnFinger_BTB_dom_contain"/>
</dbReference>
<evidence type="ECO:0000256" key="5">
    <source>
        <dbReference type="ARBA" id="ARBA00022833"/>
    </source>
</evidence>
<dbReference type="PROSITE" id="PS50157">
    <property type="entry name" value="ZINC_FINGER_C2H2_2"/>
    <property type="match status" value="1"/>
</dbReference>
<evidence type="ECO:0000259" key="13">
    <source>
        <dbReference type="PROSITE" id="PS50157"/>
    </source>
</evidence>
<dbReference type="PANTHER" id="PTHR46105">
    <property type="entry name" value="AGAP004733-PA"/>
    <property type="match status" value="1"/>
</dbReference>
<keyword evidence="6" id="KW-0805">Transcription regulation</keyword>
<organism evidence="14 15">
    <name type="scientific">Tegillarca granosa</name>
    <name type="common">Malaysian cockle</name>
    <name type="synonym">Anadara granosa</name>
    <dbReference type="NCBI Taxonomy" id="220873"/>
    <lineage>
        <taxon>Eukaryota</taxon>
        <taxon>Metazoa</taxon>
        <taxon>Spiralia</taxon>
        <taxon>Lophotrochozoa</taxon>
        <taxon>Mollusca</taxon>
        <taxon>Bivalvia</taxon>
        <taxon>Autobranchia</taxon>
        <taxon>Pteriomorphia</taxon>
        <taxon>Arcoida</taxon>
        <taxon>Arcoidea</taxon>
        <taxon>Arcidae</taxon>
        <taxon>Tegillarca</taxon>
    </lineage>
</organism>
<dbReference type="EMBL" id="JARBDR010000903">
    <property type="protein sequence ID" value="KAJ8304969.1"/>
    <property type="molecule type" value="Genomic_DNA"/>
</dbReference>
<feature type="domain" description="C2H2-type" evidence="13">
    <location>
        <begin position="348"/>
        <end position="376"/>
    </location>
</feature>
<keyword evidence="2" id="KW-0479">Metal-binding</keyword>
<feature type="region of interest" description="Disordered" evidence="11">
    <location>
        <begin position="312"/>
        <end position="332"/>
    </location>
</feature>
<evidence type="ECO:0000313" key="15">
    <source>
        <dbReference type="Proteomes" id="UP001217089"/>
    </source>
</evidence>
<dbReference type="Proteomes" id="UP001217089">
    <property type="component" value="Unassembled WGS sequence"/>
</dbReference>
<dbReference type="SUPFAM" id="SSF54695">
    <property type="entry name" value="POZ domain"/>
    <property type="match status" value="1"/>
</dbReference>
<protein>
    <submittedName>
        <fullName evidence="14">Uncharacterized protein</fullName>
    </submittedName>
</protein>
<keyword evidence="5" id="KW-0862">Zinc</keyword>
<dbReference type="PROSITE" id="PS00028">
    <property type="entry name" value="ZINC_FINGER_C2H2_1"/>
    <property type="match status" value="1"/>
</dbReference>
<dbReference type="PROSITE" id="PS50097">
    <property type="entry name" value="BTB"/>
    <property type="match status" value="1"/>
</dbReference>
<evidence type="ECO:0000259" key="12">
    <source>
        <dbReference type="PROSITE" id="PS50097"/>
    </source>
</evidence>
<evidence type="ECO:0000256" key="4">
    <source>
        <dbReference type="ARBA" id="ARBA00022771"/>
    </source>
</evidence>
<dbReference type="Pfam" id="PF00651">
    <property type="entry name" value="BTB"/>
    <property type="match status" value="1"/>
</dbReference>
<keyword evidence="8" id="KW-0804">Transcription</keyword>
<evidence type="ECO:0000256" key="2">
    <source>
        <dbReference type="ARBA" id="ARBA00022723"/>
    </source>
</evidence>
<dbReference type="PANTHER" id="PTHR46105:SF5">
    <property type="entry name" value="ZINC FINGER AND BTB DOMAIN-CONTAINING PROTEIN 44 ISOFORM X1"/>
    <property type="match status" value="1"/>
</dbReference>
<sequence length="446" mass="51099">MTHQQEIKDLPVDGFQEKVFEMLYQFQQEDFMCDAIIFGKDGSVPAHKIILMASSKFFRDKIVNRENYFCESMFYLHDYSVTDIENVIRMFYTGRLMFDRERIGSFSKLCQELHLDGMVKVCQEILKKSHTKGLHRASNMQQKYKRDKLSFYDNVSDISSVPSDSEDSSNTQVQNTIKDSSLIYKSAKSLSELYGLSTRSLHYSSSDHLSDLESTKGNIQASHIKSEEGQISCEVFSSKTGILQSVHTNTICENNSDISKAESNVSNDNSTDESNGRIPIENCLMNSMCSSKPLTALSEDLNLSASSELELSPFHNEGQRNDFSSSGSDKLTDSSNIFSDNDTFTTKFQCKFCSRKFSSLKNLMKHKIRIHKCKTSHKKKNIEKSKYQNSKEHKIKKDEMIMKQEVSKEFTQENGTEGKRDENMKTLSKTAFEIQNGMQSRNWFNK</sequence>
<keyword evidence="9" id="KW-0539">Nucleus</keyword>
<gene>
    <name evidence="14" type="ORF">KUTeg_018552</name>
</gene>
<evidence type="ECO:0000256" key="11">
    <source>
        <dbReference type="SAM" id="MobiDB-lite"/>
    </source>
</evidence>
<evidence type="ECO:0000256" key="6">
    <source>
        <dbReference type="ARBA" id="ARBA00023015"/>
    </source>
</evidence>
<feature type="domain" description="BTB" evidence="12">
    <location>
        <begin position="33"/>
        <end position="100"/>
    </location>
</feature>
<keyword evidence="4 10" id="KW-0863">Zinc-finger</keyword>
<keyword evidence="15" id="KW-1185">Reference proteome</keyword>
<evidence type="ECO:0000256" key="7">
    <source>
        <dbReference type="ARBA" id="ARBA00023125"/>
    </source>
</evidence>
<keyword evidence="3" id="KW-0677">Repeat</keyword>
<dbReference type="SMART" id="SM00225">
    <property type="entry name" value="BTB"/>
    <property type="match status" value="1"/>
</dbReference>
<evidence type="ECO:0000256" key="10">
    <source>
        <dbReference type="PROSITE-ProRule" id="PRU00042"/>
    </source>
</evidence>
<proteinExistence type="predicted"/>
<dbReference type="InterPro" id="IPR011333">
    <property type="entry name" value="SKP1/BTB/POZ_sf"/>
</dbReference>
<name>A0ABQ9EI29_TEGGR</name>
<keyword evidence="7" id="KW-0238">DNA-binding</keyword>
<dbReference type="Gene3D" id="3.30.160.60">
    <property type="entry name" value="Classic Zinc Finger"/>
    <property type="match status" value="1"/>
</dbReference>
<evidence type="ECO:0000256" key="8">
    <source>
        <dbReference type="ARBA" id="ARBA00023163"/>
    </source>
</evidence>
<evidence type="ECO:0000256" key="1">
    <source>
        <dbReference type="ARBA" id="ARBA00004123"/>
    </source>
</evidence>
<evidence type="ECO:0000256" key="9">
    <source>
        <dbReference type="ARBA" id="ARBA00023242"/>
    </source>
</evidence>
<dbReference type="SMART" id="SM00355">
    <property type="entry name" value="ZnF_C2H2"/>
    <property type="match status" value="1"/>
</dbReference>
<comment type="caution">
    <text evidence="14">The sequence shown here is derived from an EMBL/GenBank/DDBJ whole genome shotgun (WGS) entry which is preliminary data.</text>
</comment>
<evidence type="ECO:0000256" key="3">
    <source>
        <dbReference type="ARBA" id="ARBA00022737"/>
    </source>
</evidence>
<reference evidence="14 15" key="1">
    <citation type="submission" date="2022-12" db="EMBL/GenBank/DDBJ databases">
        <title>Chromosome-level genome of Tegillarca granosa.</title>
        <authorList>
            <person name="Kim J."/>
        </authorList>
    </citation>
    <scope>NUCLEOTIDE SEQUENCE [LARGE SCALE GENOMIC DNA]</scope>
    <source>
        <strain evidence="14">Teg-2019</strain>
        <tissue evidence="14">Adductor muscle</tissue>
    </source>
</reference>
<evidence type="ECO:0000313" key="14">
    <source>
        <dbReference type="EMBL" id="KAJ8304969.1"/>
    </source>
</evidence>
<accession>A0ABQ9EI29</accession>
<comment type="subcellular location">
    <subcellularLocation>
        <location evidence="1">Nucleus</location>
    </subcellularLocation>
</comment>